<keyword evidence="5 9" id="KW-0784">Thiamine biosynthesis</keyword>
<evidence type="ECO:0000256" key="11">
    <source>
        <dbReference type="RuleBase" id="RU004253"/>
    </source>
</evidence>
<dbReference type="Pfam" id="PF02581">
    <property type="entry name" value="TMP-TENI"/>
    <property type="match status" value="1"/>
</dbReference>
<dbReference type="Gene3D" id="3.20.20.70">
    <property type="entry name" value="Aldolase class I"/>
    <property type="match status" value="1"/>
</dbReference>
<feature type="binding site" evidence="9">
    <location>
        <position position="65"/>
    </location>
    <ligand>
        <name>4-amino-2-methyl-5-(diphosphooxymethyl)pyrimidine</name>
        <dbReference type="ChEBI" id="CHEBI:57841"/>
    </ligand>
</feature>
<comment type="caution">
    <text evidence="9">Lacks conserved residue(s) required for the propagation of feature annotation.</text>
</comment>
<dbReference type="PANTHER" id="PTHR20857:SF15">
    <property type="entry name" value="THIAMINE-PHOSPHATE SYNTHASE"/>
    <property type="match status" value="1"/>
</dbReference>
<dbReference type="GO" id="GO:0004789">
    <property type="term" value="F:thiamine-phosphate diphosphorylase activity"/>
    <property type="evidence" value="ECO:0007669"/>
    <property type="project" value="UniProtKB-UniRule"/>
</dbReference>
<evidence type="ECO:0000256" key="5">
    <source>
        <dbReference type="ARBA" id="ARBA00022977"/>
    </source>
</evidence>
<comment type="similarity">
    <text evidence="9 10">Belongs to the thiamine-phosphate synthase family.</text>
</comment>
<dbReference type="InterPro" id="IPR022998">
    <property type="entry name" value="ThiamineP_synth_TenI"/>
</dbReference>
<dbReference type="EMBL" id="JAGSPJ010000005">
    <property type="protein sequence ID" value="MBR7800915.1"/>
    <property type="molecule type" value="Genomic_DNA"/>
</dbReference>
<feature type="binding site" evidence="9">
    <location>
        <begin position="181"/>
        <end position="182"/>
    </location>
    <ligand>
        <name>2-[(2R,5Z)-2-carboxy-4-methylthiazol-5(2H)-ylidene]ethyl phosphate</name>
        <dbReference type="ChEBI" id="CHEBI:62899"/>
    </ligand>
</feature>
<dbReference type="EC" id="2.5.1.3" evidence="9"/>
<feature type="domain" description="Thiamine phosphate synthase/TenI" evidence="12">
    <location>
        <begin position="4"/>
        <end position="183"/>
    </location>
</feature>
<comment type="cofactor">
    <cofactor evidence="9">
        <name>Mg(2+)</name>
        <dbReference type="ChEBI" id="CHEBI:18420"/>
    </cofactor>
    <text evidence="9">Binds 1 Mg(2+) ion per subunit.</text>
</comment>
<reference evidence="13" key="1">
    <citation type="submission" date="2021-04" db="EMBL/GenBank/DDBJ databases">
        <title>novel species isolated from subtropical streams in China.</title>
        <authorList>
            <person name="Lu H."/>
        </authorList>
    </citation>
    <scope>NUCLEOTIDE SEQUENCE</scope>
    <source>
        <strain evidence="13">FT137W</strain>
    </source>
</reference>
<evidence type="ECO:0000256" key="8">
    <source>
        <dbReference type="ARBA" id="ARBA00047883"/>
    </source>
</evidence>
<name>A0A941E216_9BURK</name>
<comment type="caution">
    <text evidence="13">The sequence shown here is derived from an EMBL/GenBank/DDBJ whole genome shotgun (WGS) entry which is preliminary data.</text>
</comment>
<keyword evidence="14" id="KW-1185">Reference proteome</keyword>
<comment type="catalytic activity">
    <reaction evidence="7 9 10">
        <text>2-(2-carboxy-4-methylthiazol-5-yl)ethyl phosphate + 4-amino-2-methyl-5-(diphosphooxymethyl)pyrimidine + 2 H(+) = thiamine phosphate + CO2 + diphosphate</text>
        <dbReference type="Rhea" id="RHEA:47848"/>
        <dbReference type="ChEBI" id="CHEBI:15378"/>
        <dbReference type="ChEBI" id="CHEBI:16526"/>
        <dbReference type="ChEBI" id="CHEBI:33019"/>
        <dbReference type="ChEBI" id="CHEBI:37575"/>
        <dbReference type="ChEBI" id="CHEBI:57841"/>
        <dbReference type="ChEBI" id="CHEBI:62890"/>
        <dbReference type="EC" id="2.5.1.3"/>
    </reaction>
</comment>
<keyword evidence="3 9" id="KW-0479">Metal-binding</keyword>
<feature type="binding site" evidence="9">
    <location>
        <position position="85"/>
    </location>
    <ligand>
        <name>Mg(2+)</name>
        <dbReference type="ChEBI" id="CHEBI:18420"/>
    </ligand>
</feature>
<evidence type="ECO:0000256" key="7">
    <source>
        <dbReference type="ARBA" id="ARBA00047851"/>
    </source>
</evidence>
<dbReference type="GO" id="GO:0005737">
    <property type="term" value="C:cytoplasm"/>
    <property type="evidence" value="ECO:0007669"/>
    <property type="project" value="TreeGrafter"/>
</dbReference>
<evidence type="ECO:0000256" key="3">
    <source>
        <dbReference type="ARBA" id="ARBA00022723"/>
    </source>
</evidence>
<comment type="pathway">
    <text evidence="1 9 11">Cofactor biosynthesis; thiamine diphosphate biosynthesis; thiamine phosphate from 4-amino-2-methyl-5-diphosphomethylpyrimidine and 4-methyl-5-(2-phosphoethyl)-thiazole: step 1/1.</text>
</comment>
<dbReference type="Proteomes" id="UP000678545">
    <property type="component" value="Unassembled WGS sequence"/>
</dbReference>
<dbReference type="GO" id="GO:0009228">
    <property type="term" value="P:thiamine biosynthetic process"/>
    <property type="evidence" value="ECO:0007669"/>
    <property type="project" value="UniProtKB-KW"/>
</dbReference>
<evidence type="ECO:0000256" key="10">
    <source>
        <dbReference type="RuleBase" id="RU003826"/>
    </source>
</evidence>
<feature type="binding site" evidence="9">
    <location>
        <position position="134"/>
    </location>
    <ligand>
        <name>4-amino-2-methyl-5-(diphosphooxymethyl)pyrimidine</name>
        <dbReference type="ChEBI" id="CHEBI:57841"/>
    </ligand>
</feature>
<dbReference type="InterPro" id="IPR036206">
    <property type="entry name" value="ThiamineP_synth_sf"/>
</dbReference>
<gene>
    <name evidence="9" type="primary">thiE</name>
    <name evidence="13" type="ORF">KDM90_12970</name>
</gene>
<comment type="function">
    <text evidence="9">Condenses 4-methyl-5-(beta-hydroxyethyl)thiazole monophosphate (THZ-P) and 2-methyl-4-amino-5-hydroxymethyl pyrimidine pyrophosphate (HMP-PP) to form thiamine monophosphate (TMP).</text>
</comment>
<dbReference type="SUPFAM" id="SSF51391">
    <property type="entry name" value="Thiamin phosphate synthase"/>
    <property type="match status" value="1"/>
</dbReference>
<proteinExistence type="inferred from homology"/>
<organism evidence="13 14">
    <name type="scientific">Undibacterium fentianense</name>
    <dbReference type="NCBI Taxonomy" id="2828728"/>
    <lineage>
        <taxon>Bacteria</taxon>
        <taxon>Pseudomonadati</taxon>
        <taxon>Pseudomonadota</taxon>
        <taxon>Betaproteobacteria</taxon>
        <taxon>Burkholderiales</taxon>
        <taxon>Oxalobacteraceae</taxon>
        <taxon>Undibacterium</taxon>
    </lineage>
</organism>
<evidence type="ECO:0000313" key="13">
    <source>
        <dbReference type="EMBL" id="MBR7800915.1"/>
    </source>
</evidence>
<evidence type="ECO:0000256" key="2">
    <source>
        <dbReference type="ARBA" id="ARBA00022679"/>
    </source>
</evidence>
<dbReference type="PANTHER" id="PTHR20857">
    <property type="entry name" value="THIAMINE-PHOSPHATE PYROPHOSPHORYLASE"/>
    <property type="match status" value="1"/>
</dbReference>
<keyword evidence="2 9" id="KW-0808">Transferase</keyword>
<evidence type="ECO:0000256" key="1">
    <source>
        <dbReference type="ARBA" id="ARBA00005165"/>
    </source>
</evidence>
<evidence type="ECO:0000256" key="4">
    <source>
        <dbReference type="ARBA" id="ARBA00022842"/>
    </source>
</evidence>
<evidence type="ECO:0000259" key="12">
    <source>
        <dbReference type="Pfam" id="PF02581"/>
    </source>
</evidence>
<feature type="binding site" evidence="9">
    <location>
        <position position="66"/>
    </location>
    <ligand>
        <name>Mg(2+)</name>
        <dbReference type="ChEBI" id="CHEBI:18420"/>
    </ligand>
</feature>
<dbReference type="InterPro" id="IPR013785">
    <property type="entry name" value="Aldolase_TIM"/>
</dbReference>
<dbReference type="CDD" id="cd00564">
    <property type="entry name" value="TMP_TenI"/>
    <property type="match status" value="1"/>
</dbReference>
<comment type="catalytic activity">
    <reaction evidence="8 9 10">
        <text>2-[(2R,5Z)-2-carboxy-4-methylthiazol-5(2H)-ylidene]ethyl phosphate + 4-amino-2-methyl-5-(diphosphooxymethyl)pyrimidine + 2 H(+) = thiamine phosphate + CO2 + diphosphate</text>
        <dbReference type="Rhea" id="RHEA:47844"/>
        <dbReference type="ChEBI" id="CHEBI:15378"/>
        <dbReference type="ChEBI" id="CHEBI:16526"/>
        <dbReference type="ChEBI" id="CHEBI:33019"/>
        <dbReference type="ChEBI" id="CHEBI:37575"/>
        <dbReference type="ChEBI" id="CHEBI:57841"/>
        <dbReference type="ChEBI" id="CHEBI:62899"/>
        <dbReference type="EC" id="2.5.1.3"/>
    </reaction>
</comment>
<accession>A0A941E216</accession>
<dbReference type="NCBIfam" id="TIGR00693">
    <property type="entry name" value="thiE"/>
    <property type="match status" value="1"/>
</dbReference>
<feature type="binding site" evidence="9">
    <location>
        <position position="161"/>
    </location>
    <ligand>
        <name>2-[(2R,5Z)-2-carboxy-4-methylthiazol-5(2H)-ylidene]ethyl phosphate</name>
        <dbReference type="ChEBI" id="CHEBI:62899"/>
    </ligand>
</feature>
<dbReference type="GO" id="GO:0009229">
    <property type="term" value="P:thiamine diphosphate biosynthetic process"/>
    <property type="evidence" value="ECO:0007669"/>
    <property type="project" value="UniProtKB-UniRule"/>
</dbReference>
<evidence type="ECO:0000256" key="6">
    <source>
        <dbReference type="ARBA" id="ARBA00047334"/>
    </source>
</evidence>
<protein>
    <recommendedName>
        <fullName evidence="9">Thiamine-phosphate synthase</fullName>
        <shortName evidence="9">TP synthase</shortName>
        <shortName evidence="9">TPS</shortName>
        <ecNumber evidence="9">2.5.1.3</ecNumber>
    </recommendedName>
    <alternativeName>
        <fullName evidence="9">Thiamine-phosphate pyrophosphorylase</fullName>
        <shortName evidence="9">TMP pyrophosphorylase</shortName>
        <shortName evidence="9">TMP-PPase</shortName>
    </alternativeName>
</protein>
<keyword evidence="4 9" id="KW-0460">Magnesium</keyword>
<evidence type="ECO:0000313" key="14">
    <source>
        <dbReference type="Proteomes" id="UP000678545"/>
    </source>
</evidence>
<dbReference type="HAMAP" id="MF_00097">
    <property type="entry name" value="TMP_synthase"/>
    <property type="match status" value="1"/>
</dbReference>
<feature type="binding site" evidence="9">
    <location>
        <position position="104"/>
    </location>
    <ligand>
        <name>4-amino-2-methyl-5-(diphosphooxymethyl)pyrimidine</name>
        <dbReference type="ChEBI" id="CHEBI:57841"/>
    </ligand>
</feature>
<sequence>MRGLYLVTPNWDDTQRLLEVTEAALAAGAGILQYRHKSAQVELRYAQAAALQNLCRKYGVPFIINDFVQLAAQLNADGVHLGGSDISVAQARAILGKNKIIGASCYGDLGLAHLAQLQGANYVAFGGFYPSQVKQYAVTTHPDIVSIAKKEISLRQVVIGGMTVDLARPLVARGCDMVAAISHVYLSDRPADVVRDFIALFQ</sequence>
<dbReference type="InterPro" id="IPR034291">
    <property type="entry name" value="TMP_synthase"/>
</dbReference>
<comment type="catalytic activity">
    <reaction evidence="6 9 10">
        <text>4-methyl-5-(2-phosphooxyethyl)-thiazole + 4-amino-2-methyl-5-(diphosphooxymethyl)pyrimidine + H(+) = thiamine phosphate + diphosphate</text>
        <dbReference type="Rhea" id="RHEA:22328"/>
        <dbReference type="ChEBI" id="CHEBI:15378"/>
        <dbReference type="ChEBI" id="CHEBI:33019"/>
        <dbReference type="ChEBI" id="CHEBI:37575"/>
        <dbReference type="ChEBI" id="CHEBI:57841"/>
        <dbReference type="ChEBI" id="CHEBI:58296"/>
        <dbReference type="EC" id="2.5.1.3"/>
    </reaction>
</comment>
<evidence type="ECO:0000256" key="9">
    <source>
        <dbReference type="HAMAP-Rule" id="MF_00097"/>
    </source>
</evidence>
<dbReference type="GO" id="GO:0000287">
    <property type="term" value="F:magnesium ion binding"/>
    <property type="evidence" value="ECO:0007669"/>
    <property type="project" value="UniProtKB-UniRule"/>
</dbReference>
<feature type="binding site" evidence="9">
    <location>
        <begin position="33"/>
        <end position="37"/>
    </location>
    <ligand>
        <name>4-amino-2-methyl-5-(diphosphooxymethyl)pyrimidine</name>
        <dbReference type="ChEBI" id="CHEBI:57841"/>
    </ligand>
</feature>
<dbReference type="AlphaFoldDB" id="A0A941E216"/>